<dbReference type="PANTHER" id="PTHR40697">
    <property type="entry name" value="ACETOIN CATABOLISM PROTEIN X"/>
    <property type="match status" value="1"/>
</dbReference>
<comment type="caution">
    <text evidence="1">The sequence shown here is derived from an EMBL/GenBank/DDBJ whole genome shotgun (WGS) entry which is preliminary data.</text>
</comment>
<dbReference type="AlphaFoldDB" id="X1JSE7"/>
<evidence type="ECO:0008006" key="2">
    <source>
        <dbReference type="Google" id="ProtNLM"/>
    </source>
</evidence>
<feature type="non-terminal residue" evidence="1">
    <location>
        <position position="1"/>
    </location>
</feature>
<name>X1JSE7_9ZZZZ</name>
<dbReference type="Pfam" id="PF20143">
    <property type="entry name" value="NAD_kinase_C"/>
    <property type="match status" value="1"/>
</dbReference>
<dbReference type="InterPro" id="IPR039065">
    <property type="entry name" value="AcoX-like"/>
</dbReference>
<reference evidence="1" key="1">
    <citation type="journal article" date="2014" name="Front. Microbiol.">
        <title>High frequency of phylogenetically diverse reductive dehalogenase-homologous genes in deep subseafloor sedimentary metagenomes.</title>
        <authorList>
            <person name="Kawai M."/>
            <person name="Futagami T."/>
            <person name="Toyoda A."/>
            <person name="Takaki Y."/>
            <person name="Nishi S."/>
            <person name="Hori S."/>
            <person name="Arai W."/>
            <person name="Tsubouchi T."/>
            <person name="Morono Y."/>
            <person name="Uchiyama I."/>
            <person name="Ito T."/>
            <person name="Fujiyama A."/>
            <person name="Inagaki F."/>
            <person name="Takami H."/>
        </authorList>
    </citation>
    <scope>NUCLEOTIDE SEQUENCE</scope>
    <source>
        <strain evidence="1">Expedition CK06-06</strain>
    </source>
</reference>
<gene>
    <name evidence="1" type="ORF">S03H2_68176</name>
</gene>
<protein>
    <recommendedName>
        <fullName evidence="2">ATP-NAD kinase</fullName>
    </recommendedName>
</protein>
<proteinExistence type="predicted"/>
<dbReference type="EMBL" id="BARU01044777">
    <property type="protein sequence ID" value="GAH81204.1"/>
    <property type="molecule type" value="Genomic_DNA"/>
</dbReference>
<accession>X1JSE7</accession>
<dbReference type="PANTHER" id="PTHR40697:SF2">
    <property type="entry name" value="ATP-NAD KINASE-RELATED"/>
    <property type="match status" value="1"/>
</dbReference>
<organism evidence="1">
    <name type="scientific">marine sediment metagenome</name>
    <dbReference type="NCBI Taxonomy" id="412755"/>
    <lineage>
        <taxon>unclassified sequences</taxon>
        <taxon>metagenomes</taxon>
        <taxon>ecological metagenomes</taxon>
    </lineage>
</organism>
<evidence type="ECO:0000313" key="1">
    <source>
        <dbReference type="EMBL" id="GAH81204.1"/>
    </source>
</evidence>
<sequence>IIGPGTTTRPILTNLGLSKTLIGVDVVCGRKLVIADANETSLLELLENHAAKVVVTPIGGQGFIFGRGNQQISPKVLSKSGLDNIIVISAPEKILSLGGRPLLVDTGDYEIDKALSRHIKIVTGYGERIVYPVRRG</sequence>